<keyword evidence="7" id="KW-1133">Transmembrane helix</keyword>
<dbReference type="GO" id="GO:0042626">
    <property type="term" value="F:ATPase-coupled transmembrane transporter activity"/>
    <property type="evidence" value="ECO:0007669"/>
    <property type="project" value="TreeGrafter"/>
</dbReference>
<evidence type="ECO:0000256" key="8">
    <source>
        <dbReference type="ARBA" id="ARBA00023136"/>
    </source>
</evidence>
<evidence type="ECO:0000256" key="5">
    <source>
        <dbReference type="ARBA" id="ARBA00022741"/>
    </source>
</evidence>
<dbReference type="Gene3D" id="3.40.50.300">
    <property type="entry name" value="P-loop containing nucleotide triphosphate hydrolases"/>
    <property type="match status" value="1"/>
</dbReference>
<keyword evidence="8" id="KW-0472">Membrane</keyword>
<dbReference type="PROSITE" id="PS50893">
    <property type="entry name" value="ABC_TRANSPORTER_2"/>
    <property type="match status" value="1"/>
</dbReference>
<feature type="region of interest" description="Disordered" evidence="9">
    <location>
        <begin position="129"/>
        <end position="185"/>
    </location>
</feature>
<keyword evidence="4" id="KW-0812">Transmembrane</keyword>
<dbReference type="InterPro" id="IPR003439">
    <property type="entry name" value="ABC_transporter-like_ATP-bd"/>
</dbReference>
<dbReference type="GO" id="GO:0016020">
    <property type="term" value="C:membrane"/>
    <property type="evidence" value="ECO:0007669"/>
    <property type="project" value="UniProtKB-SubCell"/>
</dbReference>
<dbReference type="GO" id="GO:0009507">
    <property type="term" value="C:chloroplast"/>
    <property type="evidence" value="ECO:0007669"/>
    <property type="project" value="UniProtKB-SubCell"/>
</dbReference>
<dbReference type="EnsemblProtists" id="EKX54624">
    <property type="protein sequence ID" value="EKX54624"/>
    <property type="gene ID" value="GUITHDRAFT_132316"/>
</dbReference>
<feature type="compositionally biased region" description="Basic and acidic residues" evidence="9">
    <location>
        <begin position="171"/>
        <end position="185"/>
    </location>
</feature>
<dbReference type="SMART" id="SM00382">
    <property type="entry name" value="AAA"/>
    <property type="match status" value="1"/>
</dbReference>
<dbReference type="PaxDb" id="55529-EKX54624"/>
<dbReference type="HOGENOM" id="CLU_988485_0_0_1"/>
<evidence type="ECO:0000313" key="12">
    <source>
        <dbReference type="EMBL" id="EKX54624.1"/>
    </source>
</evidence>
<keyword evidence="6" id="KW-0067">ATP-binding</keyword>
<dbReference type="OrthoDB" id="6716308at2759"/>
<evidence type="ECO:0000256" key="9">
    <source>
        <dbReference type="SAM" id="MobiDB-lite"/>
    </source>
</evidence>
<dbReference type="Proteomes" id="UP000011087">
    <property type="component" value="Unassembled WGS sequence"/>
</dbReference>
<keyword evidence="3" id="KW-0813">Transport</keyword>
<comment type="subcellular location">
    <subcellularLocation>
        <location evidence="1">Membrane</location>
        <topology evidence="1">Multi-pass membrane protein</topology>
    </subcellularLocation>
    <subcellularLocation>
        <location evidence="2">Plastid</location>
        <location evidence="2">Chloroplast</location>
    </subcellularLocation>
</comment>
<dbReference type="InterPro" id="IPR003593">
    <property type="entry name" value="AAA+_ATPase"/>
</dbReference>
<evidence type="ECO:0000256" key="1">
    <source>
        <dbReference type="ARBA" id="ARBA00004141"/>
    </source>
</evidence>
<reference evidence="12 14" key="1">
    <citation type="journal article" date="2012" name="Nature">
        <title>Algal genomes reveal evolutionary mosaicism and the fate of nucleomorphs.</title>
        <authorList>
            <consortium name="DOE Joint Genome Institute"/>
            <person name="Curtis B.A."/>
            <person name="Tanifuji G."/>
            <person name="Burki F."/>
            <person name="Gruber A."/>
            <person name="Irimia M."/>
            <person name="Maruyama S."/>
            <person name="Arias M.C."/>
            <person name="Ball S.G."/>
            <person name="Gile G.H."/>
            <person name="Hirakawa Y."/>
            <person name="Hopkins J.F."/>
            <person name="Kuo A."/>
            <person name="Rensing S.A."/>
            <person name="Schmutz J."/>
            <person name="Symeonidi A."/>
            <person name="Elias M."/>
            <person name="Eveleigh R.J."/>
            <person name="Herman E.K."/>
            <person name="Klute M.J."/>
            <person name="Nakayama T."/>
            <person name="Obornik M."/>
            <person name="Reyes-Prieto A."/>
            <person name="Armbrust E.V."/>
            <person name="Aves S.J."/>
            <person name="Beiko R.G."/>
            <person name="Coutinho P."/>
            <person name="Dacks J.B."/>
            <person name="Durnford D.G."/>
            <person name="Fast N.M."/>
            <person name="Green B.R."/>
            <person name="Grisdale C.J."/>
            <person name="Hempel F."/>
            <person name="Henrissat B."/>
            <person name="Hoppner M.P."/>
            <person name="Ishida K."/>
            <person name="Kim E."/>
            <person name="Koreny L."/>
            <person name="Kroth P.G."/>
            <person name="Liu Y."/>
            <person name="Malik S.B."/>
            <person name="Maier U.G."/>
            <person name="McRose D."/>
            <person name="Mock T."/>
            <person name="Neilson J.A."/>
            <person name="Onodera N.T."/>
            <person name="Poole A.M."/>
            <person name="Pritham E.J."/>
            <person name="Richards T.A."/>
            <person name="Rocap G."/>
            <person name="Roy S.W."/>
            <person name="Sarai C."/>
            <person name="Schaack S."/>
            <person name="Shirato S."/>
            <person name="Slamovits C.H."/>
            <person name="Spencer D.F."/>
            <person name="Suzuki S."/>
            <person name="Worden A.Z."/>
            <person name="Zauner S."/>
            <person name="Barry K."/>
            <person name="Bell C."/>
            <person name="Bharti A.K."/>
            <person name="Crow J.A."/>
            <person name="Grimwood J."/>
            <person name="Kramer R."/>
            <person name="Lindquist E."/>
            <person name="Lucas S."/>
            <person name="Salamov A."/>
            <person name="McFadden G.I."/>
            <person name="Lane C.E."/>
            <person name="Keeling P.J."/>
            <person name="Gray M.W."/>
            <person name="Grigoriev I.V."/>
            <person name="Archibald J.M."/>
        </authorList>
    </citation>
    <scope>NUCLEOTIDE SEQUENCE</scope>
    <source>
        <strain evidence="12 14">CCMP2712</strain>
    </source>
</reference>
<dbReference type="GeneID" id="17311297"/>
<evidence type="ECO:0000256" key="4">
    <source>
        <dbReference type="ARBA" id="ARBA00022692"/>
    </source>
</evidence>
<feature type="domain" description="ABC transporter" evidence="11">
    <location>
        <begin position="27"/>
        <end position="267"/>
    </location>
</feature>
<feature type="chain" id="PRO_5008772069" description="ABC transporter domain-containing protein" evidence="10">
    <location>
        <begin position="21"/>
        <end position="282"/>
    </location>
</feature>
<dbReference type="EMBL" id="JH992967">
    <property type="protein sequence ID" value="EKX54624.1"/>
    <property type="molecule type" value="Genomic_DNA"/>
</dbReference>
<dbReference type="PANTHER" id="PTHR48041:SF41">
    <property type="entry name" value="ABC TRANSPORTER G FAMILY"/>
    <property type="match status" value="1"/>
</dbReference>
<dbReference type="AlphaFoldDB" id="L1K217"/>
<feature type="signal peptide" evidence="10">
    <location>
        <begin position="1"/>
        <end position="20"/>
    </location>
</feature>
<dbReference type="Pfam" id="PF00005">
    <property type="entry name" value="ABC_tran"/>
    <property type="match status" value="1"/>
</dbReference>
<dbReference type="STRING" id="905079.L1K217"/>
<keyword evidence="14" id="KW-1185">Reference proteome</keyword>
<dbReference type="InterPro" id="IPR050352">
    <property type="entry name" value="ABCG_transporters"/>
</dbReference>
<name>L1K217_GUITC</name>
<evidence type="ECO:0000256" key="10">
    <source>
        <dbReference type="SAM" id="SignalP"/>
    </source>
</evidence>
<feature type="compositionally biased region" description="Basic and acidic residues" evidence="9">
    <location>
        <begin position="135"/>
        <end position="164"/>
    </location>
</feature>
<evidence type="ECO:0000313" key="14">
    <source>
        <dbReference type="Proteomes" id="UP000011087"/>
    </source>
</evidence>
<gene>
    <name evidence="12" type="ORF">GUITHDRAFT_132316</name>
</gene>
<accession>L1K217</accession>
<evidence type="ECO:0000256" key="7">
    <source>
        <dbReference type="ARBA" id="ARBA00022989"/>
    </source>
</evidence>
<evidence type="ECO:0000256" key="3">
    <source>
        <dbReference type="ARBA" id="ARBA00022448"/>
    </source>
</evidence>
<keyword evidence="5" id="KW-0547">Nucleotide-binding</keyword>
<dbReference type="InterPro" id="IPR027417">
    <property type="entry name" value="P-loop_NTPase"/>
</dbReference>
<evidence type="ECO:0000256" key="6">
    <source>
        <dbReference type="ARBA" id="ARBA00022840"/>
    </source>
</evidence>
<dbReference type="PANTHER" id="PTHR48041">
    <property type="entry name" value="ABC TRANSPORTER G FAMILY MEMBER 28"/>
    <property type="match status" value="1"/>
</dbReference>
<protein>
    <recommendedName>
        <fullName evidence="11">ABC transporter domain-containing protein</fullName>
    </recommendedName>
</protein>
<reference evidence="14" key="2">
    <citation type="submission" date="2012-11" db="EMBL/GenBank/DDBJ databases">
        <authorList>
            <person name="Kuo A."/>
            <person name="Curtis B.A."/>
            <person name="Tanifuji G."/>
            <person name="Burki F."/>
            <person name="Gruber A."/>
            <person name="Irimia M."/>
            <person name="Maruyama S."/>
            <person name="Arias M.C."/>
            <person name="Ball S.G."/>
            <person name="Gile G.H."/>
            <person name="Hirakawa Y."/>
            <person name="Hopkins J.F."/>
            <person name="Rensing S.A."/>
            <person name="Schmutz J."/>
            <person name="Symeonidi A."/>
            <person name="Elias M."/>
            <person name="Eveleigh R.J."/>
            <person name="Herman E.K."/>
            <person name="Klute M.J."/>
            <person name="Nakayama T."/>
            <person name="Obornik M."/>
            <person name="Reyes-Prieto A."/>
            <person name="Armbrust E.V."/>
            <person name="Aves S.J."/>
            <person name="Beiko R.G."/>
            <person name="Coutinho P."/>
            <person name="Dacks J.B."/>
            <person name="Durnford D.G."/>
            <person name="Fast N.M."/>
            <person name="Green B.R."/>
            <person name="Grisdale C."/>
            <person name="Hempe F."/>
            <person name="Henrissat B."/>
            <person name="Hoppner M.P."/>
            <person name="Ishida K.-I."/>
            <person name="Kim E."/>
            <person name="Koreny L."/>
            <person name="Kroth P.G."/>
            <person name="Liu Y."/>
            <person name="Malik S.-B."/>
            <person name="Maier U.G."/>
            <person name="McRose D."/>
            <person name="Mock T."/>
            <person name="Neilson J.A."/>
            <person name="Onodera N.T."/>
            <person name="Poole A.M."/>
            <person name="Pritham E.J."/>
            <person name="Richards T.A."/>
            <person name="Rocap G."/>
            <person name="Roy S.W."/>
            <person name="Sarai C."/>
            <person name="Schaack S."/>
            <person name="Shirato S."/>
            <person name="Slamovits C.H."/>
            <person name="Spencer D.F."/>
            <person name="Suzuki S."/>
            <person name="Worden A.Z."/>
            <person name="Zauner S."/>
            <person name="Barry K."/>
            <person name="Bell C."/>
            <person name="Bharti A.K."/>
            <person name="Crow J.A."/>
            <person name="Grimwood J."/>
            <person name="Kramer R."/>
            <person name="Lindquist E."/>
            <person name="Lucas S."/>
            <person name="Salamov A."/>
            <person name="McFadden G.I."/>
            <person name="Lane C.E."/>
            <person name="Keeling P.J."/>
            <person name="Gray M.W."/>
            <person name="Grigoriev I.V."/>
            <person name="Archibald J.M."/>
        </authorList>
    </citation>
    <scope>NUCLEOTIDE SEQUENCE</scope>
    <source>
        <strain evidence="14">CCMP2712</strain>
    </source>
</reference>
<sequence>MVRGSAVFALFLVLFAAAHGESDTPAISWQAISLAVDGRKVLKNLNGVAYPGRLLAIMGPSGAGKTSLLQVLGGTLSQRPRQKLSGRLSGSAYHGRIDRTYGFVGQEDQFFSHLSVQETLQMAAKLRLPGTSTAHRKEVGQRRSGGDWRAGGEDKTRKKGKEINGGEGEEEERRRGSGEKKKIVEDTPSIERAVVNRGLEMRGREEYQEENDVDLLSLLFLLIQYRARILVAIFILSLKWNSPDIIFADEPTSGLDAFQAERMILVLRKLADSGHTGLAYIG</sequence>
<proteinExistence type="predicted"/>
<evidence type="ECO:0000313" key="13">
    <source>
        <dbReference type="EnsemblProtists" id="EKX54624"/>
    </source>
</evidence>
<dbReference type="eggNOG" id="KOG0061">
    <property type="taxonomic scope" value="Eukaryota"/>
</dbReference>
<evidence type="ECO:0000256" key="2">
    <source>
        <dbReference type="ARBA" id="ARBA00004229"/>
    </source>
</evidence>
<reference evidence="13" key="3">
    <citation type="submission" date="2016-03" db="UniProtKB">
        <authorList>
            <consortium name="EnsemblProtists"/>
        </authorList>
    </citation>
    <scope>IDENTIFICATION</scope>
</reference>
<organism evidence="12">
    <name type="scientific">Guillardia theta (strain CCMP2712)</name>
    <name type="common">Cryptophyte</name>
    <dbReference type="NCBI Taxonomy" id="905079"/>
    <lineage>
        <taxon>Eukaryota</taxon>
        <taxon>Cryptophyceae</taxon>
        <taxon>Pyrenomonadales</taxon>
        <taxon>Geminigeraceae</taxon>
        <taxon>Guillardia</taxon>
    </lineage>
</organism>
<dbReference type="GO" id="GO:0005524">
    <property type="term" value="F:ATP binding"/>
    <property type="evidence" value="ECO:0007669"/>
    <property type="project" value="UniProtKB-KW"/>
</dbReference>
<dbReference type="RefSeq" id="XP_005841604.1">
    <property type="nucleotide sequence ID" value="XM_005841547.1"/>
</dbReference>
<keyword evidence="10" id="KW-0732">Signal</keyword>
<evidence type="ECO:0000259" key="11">
    <source>
        <dbReference type="PROSITE" id="PS50893"/>
    </source>
</evidence>
<dbReference type="GO" id="GO:0016887">
    <property type="term" value="F:ATP hydrolysis activity"/>
    <property type="evidence" value="ECO:0007669"/>
    <property type="project" value="InterPro"/>
</dbReference>
<dbReference type="KEGG" id="gtt:GUITHDRAFT_132316"/>
<dbReference type="SUPFAM" id="SSF52540">
    <property type="entry name" value="P-loop containing nucleoside triphosphate hydrolases"/>
    <property type="match status" value="1"/>
</dbReference>